<accession>A0AAE0LET4</accession>
<feature type="compositionally biased region" description="Acidic residues" evidence="1">
    <location>
        <begin position="264"/>
        <end position="292"/>
    </location>
</feature>
<feature type="compositionally biased region" description="Basic and acidic residues" evidence="1">
    <location>
        <begin position="293"/>
        <end position="312"/>
    </location>
</feature>
<feature type="compositionally biased region" description="Basic and acidic residues" evidence="1">
    <location>
        <begin position="495"/>
        <end position="516"/>
    </location>
</feature>
<organism evidence="2 3">
    <name type="scientific">Cymbomonas tetramitiformis</name>
    <dbReference type="NCBI Taxonomy" id="36881"/>
    <lineage>
        <taxon>Eukaryota</taxon>
        <taxon>Viridiplantae</taxon>
        <taxon>Chlorophyta</taxon>
        <taxon>Pyramimonadophyceae</taxon>
        <taxon>Pyramimonadales</taxon>
        <taxon>Pyramimonadaceae</taxon>
        <taxon>Cymbomonas</taxon>
    </lineage>
</organism>
<comment type="caution">
    <text evidence="2">The sequence shown here is derived from an EMBL/GenBank/DDBJ whole genome shotgun (WGS) entry which is preliminary data.</text>
</comment>
<evidence type="ECO:0000313" key="3">
    <source>
        <dbReference type="Proteomes" id="UP001190700"/>
    </source>
</evidence>
<sequence>MHVVLESADGNYIGYVDARGMCLLAEDIKYNGEVSHYIKRHEADIQDLVAANDGLSRDDIIIYLDVPYTNKYRTFMHPLLADRLGASLLRRRVSCPILEKHVRDTVAKSLNGTTEVVADAGRIDVVTDDEIIEVKHVAAWKHAYGQVKSYMTCIGARHYGRIHLFGTKTEIDRRSLLIESTLAELDSTVRVTYEYLSVTDRTPVVREGLKALQSRMREVDEWMEDLLEFTRKVSPSAIEKRAVAIERDDDDDHGGSAERMATSDDGDDESDGNDDDDGDDDDNIDDDDDESDGIARDDDVHGDRLERTRAHEPTPPVADITHSGTLANTRASREYSAEMVQRGNTKHTVKGQVIGFKCKEFVGPVKPVIMHVVIANTDGNYIGYVDARGMCLLAEDIKYDGKVARYIRRHEKDIQALVAAIPGLSRDDIIVHLDVPNTNKYRTFMHPQLAEQLQMKLDPRYRAEVANYICRFKNGDPALMEDVRRNYDRVHGTRSRVRMETDEGDVPSRKRPREELDTSASLDAIMNQFSKLDPSSETAVYFKQKMEPVIDSLTGVLVVENEVMKSRASVEVAEYELIAEKIYVEKLKTKIVMAEQRLRLRVVEARAESEVEEQRQSRKRLSDLEFDKQRRLANLHLEWAKRDRACKRNSANADDDREGDLEWEAVDDVDAMEVPVVADENAADDDAGNADEEDAIVADDEEEESELEPLPAAEAAWRALYDRRGTAENAKLTSDFAPMLVRLDPRNAALWERRFEADPKLESMLGKHIAERWIAAHTRRYRGDSAPDAIPASRRVRLVKERGTTIRHDRGTKTVKAYMYHKADEPLILSEARAYFNRLVAVCIGGIITEPDLYLITNETRGNHEAAACDLGGIVKKNEPRVNSRHEYGSSPMAIISTR</sequence>
<keyword evidence="3" id="KW-1185">Reference proteome</keyword>
<dbReference type="EMBL" id="LGRX02003282">
    <property type="protein sequence ID" value="KAK3282497.1"/>
    <property type="molecule type" value="Genomic_DNA"/>
</dbReference>
<feature type="region of interest" description="Disordered" evidence="1">
    <location>
        <begin position="495"/>
        <end position="517"/>
    </location>
</feature>
<name>A0AAE0LET4_9CHLO</name>
<dbReference type="Proteomes" id="UP001190700">
    <property type="component" value="Unassembled WGS sequence"/>
</dbReference>
<feature type="region of interest" description="Disordered" evidence="1">
    <location>
        <begin position="243"/>
        <end position="326"/>
    </location>
</feature>
<proteinExistence type="predicted"/>
<evidence type="ECO:0000313" key="2">
    <source>
        <dbReference type="EMBL" id="KAK3282497.1"/>
    </source>
</evidence>
<dbReference type="AlphaFoldDB" id="A0AAE0LET4"/>
<evidence type="ECO:0000256" key="1">
    <source>
        <dbReference type="SAM" id="MobiDB-lite"/>
    </source>
</evidence>
<reference evidence="2 3" key="1">
    <citation type="journal article" date="2015" name="Genome Biol. Evol.">
        <title>Comparative Genomics of a Bacterivorous Green Alga Reveals Evolutionary Causalities and Consequences of Phago-Mixotrophic Mode of Nutrition.</title>
        <authorList>
            <person name="Burns J.A."/>
            <person name="Paasch A."/>
            <person name="Narechania A."/>
            <person name="Kim E."/>
        </authorList>
    </citation>
    <scope>NUCLEOTIDE SEQUENCE [LARGE SCALE GENOMIC DNA]</scope>
    <source>
        <strain evidence="2 3">PLY_AMNH</strain>
    </source>
</reference>
<protein>
    <submittedName>
        <fullName evidence="2">Uncharacterized protein</fullName>
    </submittedName>
</protein>
<gene>
    <name evidence="2" type="ORF">CYMTET_9772</name>
</gene>